<dbReference type="PANTHER" id="PTHR33452">
    <property type="entry name" value="OXIDOREDUCTASE CATD-RELATED"/>
    <property type="match status" value="1"/>
</dbReference>
<feature type="transmembrane region" description="Helical" evidence="7">
    <location>
        <begin position="21"/>
        <end position="40"/>
    </location>
</feature>
<reference evidence="9" key="1">
    <citation type="submission" date="2015-10" db="EMBL/GenBank/DDBJ databases">
        <authorList>
            <person name="Ju K.-S."/>
            <person name="Doroghazi J.R."/>
            <person name="Metcalf W.W."/>
        </authorList>
    </citation>
    <scope>NUCLEOTIDE SEQUENCE [LARGE SCALE GENOMIC DNA]</scope>
    <source>
        <strain evidence="9">NRRL 3151</strain>
    </source>
</reference>
<keyword evidence="6 7" id="KW-0472">Membrane</keyword>
<evidence type="ECO:0000313" key="8">
    <source>
        <dbReference type="EMBL" id="KUL21110.1"/>
    </source>
</evidence>
<proteinExistence type="inferred from homology"/>
<evidence type="ECO:0000256" key="3">
    <source>
        <dbReference type="ARBA" id="ARBA00022475"/>
    </source>
</evidence>
<organism evidence="8 9">
    <name type="scientific">Streptomyces regalis</name>
    <dbReference type="NCBI Taxonomy" id="68262"/>
    <lineage>
        <taxon>Bacteria</taxon>
        <taxon>Bacillati</taxon>
        <taxon>Actinomycetota</taxon>
        <taxon>Actinomycetes</taxon>
        <taxon>Kitasatosporales</taxon>
        <taxon>Streptomycetaceae</taxon>
        <taxon>Streptomyces</taxon>
    </lineage>
</organism>
<dbReference type="Proteomes" id="UP000053923">
    <property type="component" value="Unassembled WGS sequence"/>
</dbReference>
<feature type="transmembrane region" description="Helical" evidence="7">
    <location>
        <begin position="60"/>
        <end position="82"/>
    </location>
</feature>
<protein>
    <submittedName>
        <fullName evidence="8">DoxX family protein</fullName>
    </submittedName>
</protein>
<comment type="similarity">
    <text evidence="2">Belongs to the DoxX family.</text>
</comment>
<dbReference type="Pfam" id="PF07681">
    <property type="entry name" value="DoxX"/>
    <property type="match status" value="1"/>
</dbReference>
<evidence type="ECO:0000256" key="6">
    <source>
        <dbReference type="ARBA" id="ARBA00023136"/>
    </source>
</evidence>
<evidence type="ECO:0000256" key="5">
    <source>
        <dbReference type="ARBA" id="ARBA00022989"/>
    </source>
</evidence>
<dbReference type="PANTHER" id="PTHR33452:SF1">
    <property type="entry name" value="INNER MEMBRANE PROTEIN YPHA-RELATED"/>
    <property type="match status" value="1"/>
</dbReference>
<evidence type="ECO:0000256" key="1">
    <source>
        <dbReference type="ARBA" id="ARBA00004651"/>
    </source>
</evidence>
<dbReference type="AlphaFoldDB" id="A0A101J6H8"/>
<comment type="caution">
    <text evidence="8">The sequence shown here is derived from an EMBL/GenBank/DDBJ whole genome shotgun (WGS) entry which is preliminary data.</text>
</comment>
<dbReference type="InterPro" id="IPR032808">
    <property type="entry name" value="DoxX"/>
</dbReference>
<gene>
    <name evidence="8" type="ORF">ADL12_45580</name>
</gene>
<evidence type="ECO:0000256" key="2">
    <source>
        <dbReference type="ARBA" id="ARBA00006679"/>
    </source>
</evidence>
<dbReference type="RefSeq" id="WP_062714665.1">
    <property type="nucleotide sequence ID" value="NZ_LLZG01000411.1"/>
</dbReference>
<evidence type="ECO:0000313" key="9">
    <source>
        <dbReference type="Proteomes" id="UP000053923"/>
    </source>
</evidence>
<dbReference type="OrthoDB" id="121744at2"/>
<keyword evidence="3" id="KW-1003">Cell membrane</keyword>
<keyword evidence="4 7" id="KW-0812">Transmembrane</keyword>
<dbReference type="GO" id="GO:0005886">
    <property type="term" value="C:plasma membrane"/>
    <property type="evidence" value="ECO:0007669"/>
    <property type="project" value="UniProtKB-SubCell"/>
</dbReference>
<name>A0A101J6H8_9ACTN</name>
<keyword evidence="5 7" id="KW-1133">Transmembrane helix</keyword>
<comment type="subcellular location">
    <subcellularLocation>
        <location evidence="1">Cell membrane</location>
        <topology evidence="1">Multi-pass membrane protein</topology>
    </subcellularLocation>
</comment>
<evidence type="ECO:0000256" key="4">
    <source>
        <dbReference type="ARBA" id="ARBA00022692"/>
    </source>
</evidence>
<feature type="transmembrane region" description="Helical" evidence="7">
    <location>
        <begin position="89"/>
        <end position="109"/>
    </location>
</feature>
<dbReference type="EMBL" id="LLZG01000411">
    <property type="protein sequence ID" value="KUL21110.1"/>
    <property type="molecule type" value="Genomic_DNA"/>
</dbReference>
<keyword evidence="9" id="KW-1185">Reference proteome</keyword>
<sequence>MVRSPARFTWLTSTGAPATVVLIRLYVGLIFLSEGILKFLRPDQLGSGRFDKAGIPAPGFFAPLDGVFEIVCGLLILVGLVTRLAAVPMIVNMVGALLITKLPILWGDAPLFEGESGWWDFAHEARTGLAQLCGSLFLLLVGAGAYSLDARLHSMSPSAAAASGAEAAGMLPERRPRQV</sequence>
<accession>A0A101J6H8</accession>
<feature type="transmembrane region" description="Helical" evidence="7">
    <location>
        <begin position="129"/>
        <end position="148"/>
    </location>
</feature>
<evidence type="ECO:0000256" key="7">
    <source>
        <dbReference type="SAM" id="Phobius"/>
    </source>
</evidence>
<dbReference type="InterPro" id="IPR051907">
    <property type="entry name" value="DoxX-like_oxidoreductase"/>
</dbReference>